<dbReference type="CDD" id="cd07724">
    <property type="entry name" value="POD-like_MBL-fold"/>
    <property type="match status" value="1"/>
</dbReference>
<dbReference type="Proteomes" id="UP000033048">
    <property type="component" value="Chromosome"/>
</dbReference>
<dbReference type="AlphaFoldDB" id="A0A0E3SQL8"/>
<dbReference type="PANTHER" id="PTHR43084">
    <property type="entry name" value="PERSULFIDE DIOXYGENASE ETHE1"/>
    <property type="match status" value="1"/>
</dbReference>
<dbReference type="EMBL" id="CP009518">
    <property type="protein sequence ID" value="AKB84327.1"/>
    <property type="molecule type" value="Genomic_DNA"/>
</dbReference>
<dbReference type="SMART" id="SM00849">
    <property type="entry name" value="Lactamase_B"/>
    <property type="match status" value="1"/>
</dbReference>
<dbReference type="PROSITE" id="PS00380">
    <property type="entry name" value="RHODANESE_1"/>
    <property type="match status" value="1"/>
</dbReference>
<dbReference type="Pfam" id="PF00581">
    <property type="entry name" value="Rhodanese"/>
    <property type="match status" value="2"/>
</dbReference>
<keyword evidence="1" id="KW-0479">Metal-binding</keyword>
<dbReference type="InterPro" id="IPR001307">
    <property type="entry name" value="Thiosulphate_STrfase_CS"/>
</dbReference>
<keyword evidence="4" id="KW-1185">Reference proteome</keyword>
<accession>A0A0E3SQL8</accession>
<gene>
    <name evidence="3" type="ORF">MCMEM_0274</name>
</gene>
<evidence type="ECO:0000313" key="4">
    <source>
        <dbReference type="Proteomes" id="UP000033048"/>
    </source>
</evidence>
<dbReference type="FunFam" id="3.60.15.10:FF:000030">
    <property type="entry name" value="Metallo-beta-lactamase family protein"/>
    <property type="match status" value="1"/>
</dbReference>
<reference evidence="3 4" key="1">
    <citation type="submission" date="2014-07" db="EMBL/GenBank/DDBJ databases">
        <title>Methanogenic archaea and the global carbon cycle.</title>
        <authorList>
            <person name="Henriksen J.R."/>
            <person name="Luke J."/>
            <person name="Reinhart S."/>
            <person name="Benedict M.N."/>
            <person name="Youngblut N.D."/>
            <person name="Metcalf M.E."/>
            <person name="Whitaker R.J."/>
            <person name="Metcalf W.W."/>
        </authorList>
    </citation>
    <scope>NUCLEOTIDE SEQUENCE [LARGE SCALE GENOMIC DNA]</scope>
    <source>
        <strain evidence="3 4">MM1</strain>
    </source>
</reference>
<name>A0A0E3SQL8_METMT</name>
<dbReference type="GO" id="GO:0046872">
    <property type="term" value="F:metal ion binding"/>
    <property type="evidence" value="ECO:0007669"/>
    <property type="project" value="UniProtKB-KW"/>
</dbReference>
<dbReference type="Gene3D" id="3.40.250.10">
    <property type="entry name" value="Rhodanese-like domain"/>
    <property type="match status" value="2"/>
</dbReference>
<dbReference type="PATRIC" id="fig|1434104.5.peg.291"/>
<dbReference type="InterPro" id="IPR051682">
    <property type="entry name" value="Mito_Persulfide_Diox"/>
</dbReference>
<evidence type="ECO:0000259" key="2">
    <source>
        <dbReference type="PROSITE" id="PS50206"/>
    </source>
</evidence>
<dbReference type="RefSeq" id="WP_048204547.1">
    <property type="nucleotide sequence ID" value="NZ_CP009518.1"/>
</dbReference>
<dbReference type="HOGENOM" id="CLU_030571_7_1_2"/>
<sequence>MIIRQIFTDGIAHSSYLLGGNNTCAVVDPDRDIDVYMDVASEMGWKITHVLETHLHADFISGHMELMERTGAKIVVPASANCIFDSMKVSKGDSFEMEDMVIEVLETPGHTPEHVSYVVTDRSRGEVPVCVFCGDTLFVGDVGRPDLFPGRAEELASKLHDSLHEKLLKLPDHCEVYPAHGAGSLCGRSMAAKRSTTIGYERLYNYALNISDREDFIHSLTENMPKAPDHFSRCSEVNKRGPELLDDLPSLKAIPPADFSKMVEDPDTVVLDIRCYEAFGGRHIPGAYSIDLKSNFATFTGWLLPPDRNILLVSDSPEHASEAAVWLHRVDLDRIIGFLEGGMHAWAMAGLPTEHLCQVSSPELDNMVRDEEEFILVDVRASSEFRSGHIDRAVNIPVEEIRHSYKELDPGAKTLVICGSGHRSSMAASILQQNNFSDVHNVSGGMTGYNAAGFGPDCPLCALPWASSGKGKKDE</sequence>
<dbReference type="GO" id="GO:0070813">
    <property type="term" value="P:hydrogen sulfide metabolic process"/>
    <property type="evidence" value="ECO:0007669"/>
    <property type="project" value="TreeGrafter"/>
</dbReference>
<dbReference type="GO" id="GO:0004792">
    <property type="term" value="F:thiosulfate-cyanide sulfurtransferase activity"/>
    <property type="evidence" value="ECO:0007669"/>
    <property type="project" value="InterPro"/>
</dbReference>
<dbReference type="CDD" id="cd00158">
    <property type="entry name" value="RHOD"/>
    <property type="match status" value="2"/>
</dbReference>
<dbReference type="GO" id="GO:0050313">
    <property type="term" value="F:sulfur dioxygenase activity"/>
    <property type="evidence" value="ECO:0007669"/>
    <property type="project" value="InterPro"/>
</dbReference>
<organism evidence="3 4">
    <name type="scientific">Methanococcoides methylutens MM1</name>
    <dbReference type="NCBI Taxonomy" id="1434104"/>
    <lineage>
        <taxon>Archaea</taxon>
        <taxon>Methanobacteriati</taxon>
        <taxon>Methanobacteriota</taxon>
        <taxon>Stenosarchaea group</taxon>
        <taxon>Methanomicrobia</taxon>
        <taxon>Methanosarcinales</taxon>
        <taxon>Methanosarcinaceae</taxon>
        <taxon>Methanococcoides</taxon>
    </lineage>
</organism>
<dbReference type="InterPro" id="IPR044528">
    <property type="entry name" value="POD-like_MBL-fold"/>
</dbReference>
<dbReference type="InterPro" id="IPR036866">
    <property type="entry name" value="RibonucZ/Hydroxyglut_hydro"/>
</dbReference>
<evidence type="ECO:0000256" key="1">
    <source>
        <dbReference type="ARBA" id="ARBA00022723"/>
    </source>
</evidence>
<dbReference type="SMART" id="SM00450">
    <property type="entry name" value="RHOD"/>
    <property type="match status" value="2"/>
</dbReference>
<dbReference type="InterPro" id="IPR001763">
    <property type="entry name" value="Rhodanese-like_dom"/>
</dbReference>
<dbReference type="GO" id="GO:0006749">
    <property type="term" value="P:glutathione metabolic process"/>
    <property type="evidence" value="ECO:0007669"/>
    <property type="project" value="InterPro"/>
</dbReference>
<dbReference type="InterPro" id="IPR001279">
    <property type="entry name" value="Metallo-B-lactamas"/>
</dbReference>
<dbReference type="Gene3D" id="3.60.15.10">
    <property type="entry name" value="Ribonuclease Z/Hydroxyacylglutathione hydrolase-like"/>
    <property type="match status" value="1"/>
</dbReference>
<dbReference type="PANTHER" id="PTHR43084:SF1">
    <property type="entry name" value="PERSULFIDE DIOXYGENASE ETHE1, MITOCHONDRIAL"/>
    <property type="match status" value="1"/>
</dbReference>
<feature type="domain" description="Rhodanese" evidence="2">
    <location>
        <begin position="264"/>
        <end position="355"/>
    </location>
</feature>
<dbReference type="SUPFAM" id="SSF52821">
    <property type="entry name" value="Rhodanese/Cell cycle control phosphatase"/>
    <property type="match status" value="2"/>
</dbReference>
<dbReference type="InterPro" id="IPR036873">
    <property type="entry name" value="Rhodanese-like_dom_sf"/>
</dbReference>
<evidence type="ECO:0000313" key="3">
    <source>
        <dbReference type="EMBL" id="AKB84327.1"/>
    </source>
</evidence>
<dbReference type="Pfam" id="PF00753">
    <property type="entry name" value="Lactamase_B"/>
    <property type="match status" value="1"/>
</dbReference>
<dbReference type="SUPFAM" id="SSF56281">
    <property type="entry name" value="Metallo-hydrolase/oxidoreductase"/>
    <property type="match status" value="1"/>
</dbReference>
<proteinExistence type="predicted"/>
<dbReference type="GeneID" id="24892751"/>
<protein>
    <submittedName>
        <fullName evidence="3">Metallo-beta-lactamase family protein</fullName>
    </submittedName>
</protein>
<feature type="domain" description="Rhodanese" evidence="2">
    <location>
        <begin position="370"/>
        <end position="458"/>
    </location>
</feature>
<dbReference type="STRING" id="1434104.MCMEM_0274"/>
<dbReference type="KEGG" id="mmet:MCMEM_0274"/>
<dbReference type="PROSITE" id="PS50206">
    <property type="entry name" value="RHODANESE_3"/>
    <property type="match status" value="2"/>
</dbReference>